<dbReference type="InterPro" id="IPR050879">
    <property type="entry name" value="Acyltransferase_3"/>
</dbReference>
<dbReference type="PANTHER" id="PTHR23028:SF53">
    <property type="entry name" value="ACYL_TRANSF_3 DOMAIN-CONTAINING PROTEIN"/>
    <property type="match status" value="1"/>
</dbReference>
<dbReference type="GO" id="GO:0009103">
    <property type="term" value="P:lipopolysaccharide biosynthetic process"/>
    <property type="evidence" value="ECO:0007669"/>
    <property type="project" value="TreeGrafter"/>
</dbReference>
<keyword evidence="2" id="KW-1133">Transmembrane helix</keyword>
<dbReference type="GO" id="GO:0016747">
    <property type="term" value="F:acyltransferase activity, transferring groups other than amino-acyl groups"/>
    <property type="evidence" value="ECO:0007669"/>
    <property type="project" value="InterPro"/>
</dbReference>
<feature type="transmembrane region" description="Helical" evidence="2">
    <location>
        <begin position="200"/>
        <end position="215"/>
    </location>
</feature>
<keyword evidence="5" id="KW-1185">Reference proteome</keyword>
<feature type="region of interest" description="Disordered" evidence="1">
    <location>
        <begin position="377"/>
        <end position="404"/>
    </location>
</feature>
<comment type="caution">
    <text evidence="4">The sequence shown here is derived from an EMBL/GenBank/DDBJ whole genome shotgun (WGS) entry which is preliminary data.</text>
</comment>
<dbReference type="PANTHER" id="PTHR23028">
    <property type="entry name" value="ACETYLTRANSFERASE"/>
    <property type="match status" value="1"/>
</dbReference>
<dbReference type="Proteomes" id="UP000619788">
    <property type="component" value="Unassembled WGS sequence"/>
</dbReference>
<dbReference type="InterPro" id="IPR002656">
    <property type="entry name" value="Acyl_transf_3_dom"/>
</dbReference>
<feature type="domain" description="Acyltransferase 3" evidence="3">
    <location>
        <begin position="2"/>
        <end position="357"/>
    </location>
</feature>
<keyword evidence="2" id="KW-0472">Membrane</keyword>
<feature type="transmembrane region" description="Helical" evidence="2">
    <location>
        <begin position="172"/>
        <end position="193"/>
    </location>
</feature>
<feature type="transmembrane region" description="Helical" evidence="2">
    <location>
        <begin position="221"/>
        <end position="239"/>
    </location>
</feature>
<dbReference type="EMBL" id="BOOJ01000002">
    <property type="protein sequence ID" value="GIH89504.1"/>
    <property type="molecule type" value="Genomic_DNA"/>
</dbReference>
<evidence type="ECO:0000256" key="2">
    <source>
        <dbReference type="SAM" id="Phobius"/>
    </source>
</evidence>
<evidence type="ECO:0000313" key="5">
    <source>
        <dbReference type="Proteomes" id="UP000619788"/>
    </source>
</evidence>
<feature type="transmembrane region" description="Helical" evidence="2">
    <location>
        <begin position="276"/>
        <end position="293"/>
    </location>
</feature>
<evidence type="ECO:0000313" key="4">
    <source>
        <dbReference type="EMBL" id="GIH89504.1"/>
    </source>
</evidence>
<evidence type="ECO:0000259" key="3">
    <source>
        <dbReference type="Pfam" id="PF01757"/>
    </source>
</evidence>
<accession>A0A8J3S9X1</accession>
<feature type="transmembrane region" description="Helical" evidence="2">
    <location>
        <begin position="144"/>
        <end position="166"/>
    </location>
</feature>
<evidence type="ECO:0000256" key="1">
    <source>
        <dbReference type="SAM" id="MobiDB-lite"/>
    </source>
</evidence>
<dbReference type="GO" id="GO:0016020">
    <property type="term" value="C:membrane"/>
    <property type="evidence" value="ECO:0007669"/>
    <property type="project" value="TreeGrafter"/>
</dbReference>
<feature type="transmembrane region" description="Helical" evidence="2">
    <location>
        <begin position="305"/>
        <end position="327"/>
    </location>
</feature>
<feature type="transmembrane region" description="Helical" evidence="2">
    <location>
        <begin position="31"/>
        <end position="51"/>
    </location>
</feature>
<dbReference type="AlphaFoldDB" id="A0A8J3S9X1"/>
<dbReference type="Pfam" id="PF01757">
    <property type="entry name" value="Acyl_transf_3"/>
    <property type="match status" value="1"/>
</dbReference>
<sequence>MGWLDALRGIAATAVLISHMLPWFAPGLTLSWIALGTAGVLVFFLVSGYIIPASLERRGCVRSFWTSRLFRLYPLYLVAILFALACAPLVPINKGVDPIAHITMLMSTVGSARIVDPMWTLAYEMIFYLLVTALFVTGTHRRSGLIAILCMGLAIAVGVTLANGPLAGPRGLLYGMAPLVSLLLIVVGLACVLSGRSPRIGALVLGATALCLVVLGPVDPWLGPTFLAVMFAGTAIHRWEHGRRAAIWAVPVVAVLACLTPFVSHPAPSWTVPQKWIPTLAAAGIVFAIGMALRHRRVPGFLTWLGRISYSLYLLHYPVLLLFVAVLGDPRKSPALSAALVAGLYLAVLFGLCALTYRYVELPMQRLGRVLAAQLPSVGDSAKSPGSPVGESDERSLSSAAPAG</sequence>
<feature type="transmembrane region" description="Helical" evidence="2">
    <location>
        <begin position="339"/>
        <end position="360"/>
    </location>
</feature>
<reference evidence="4 5" key="1">
    <citation type="submission" date="2021-01" db="EMBL/GenBank/DDBJ databases">
        <title>Whole genome shotgun sequence of Planobispora siamensis NBRC 107568.</title>
        <authorList>
            <person name="Komaki H."/>
            <person name="Tamura T."/>
        </authorList>
    </citation>
    <scope>NUCLEOTIDE SEQUENCE [LARGE SCALE GENOMIC DNA]</scope>
    <source>
        <strain evidence="4 5">NBRC 107568</strain>
    </source>
</reference>
<proteinExistence type="predicted"/>
<protein>
    <recommendedName>
        <fullName evidence="3">Acyltransferase 3 domain-containing protein</fullName>
    </recommendedName>
</protein>
<feature type="transmembrane region" description="Helical" evidence="2">
    <location>
        <begin position="72"/>
        <end position="90"/>
    </location>
</feature>
<organism evidence="4 5">
    <name type="scientific">Planobispora siamensis</name>
    <dbReference type="NCBI Taxonomy" id="936338"/>
    <lineage>
        <taxon>Bacteria</taxon>
        <taxon>Bacillati</taxon>
        <taxon>Actinomycetota</taxon>
        <taxon>Actinomycetes</taxon>
        <taxon>Streptosporangiales</taxon>
        <taxon>Streptosporangiaceae</taxon>
        <taxon>Planobispora</taxon>
    </lineage>
</organism>
<name>A0A8J3S9X1_9ACTN</name>
<feature type="transmembrane region" description="Helical" evidence="2">
    <location>
        <begin position="118"/>
        <end position="137"/>
    </location>
</feature>
<gene>
    <name evidence="4" type="ORF">Psi01_01340</name>
</gene>
<keyword evidence="2" id="KW-0812">Transmembrane</keyword>
<feature type="transmembrane region" description="Helical" evidence="2">
    <location>
        <begin position="246"/>
        <end position="264"/>
    </location>
</feature>